<comment type="caution">
    <text evidence="2">The sequence shown here is derived from an EMBL/GenBank/DDBJ whole genome shotgun (WGS) entry which is preliminary data.</text>
</comment>
<dbReference type="Proteomes" id="UP000485484">
    <property type="component" value="Unassembled WGS sequence"/>
</dbReference>
<reference evidence="2" key="1">
    <citation type="submission" date="2017-02" db="EMBL/GenBank/DDBJ databases">
        <title>Delving into the versatile metabolic prowess of the omnipresent phylum Bacteroidetes.</title>
        <authorList>
            <person name="Nobu M.K."/>
            <person name="Mei R."/>
            <person name="Narihiro T."/>
            <person name="Kuroda K."/>
            <person name="Liu W.-T."/>
        </authorList>
    </citation>
    <scope>NUCLEOTIDE SEQUENCE</scope>
    <source>
        <strain evidence="2">ADurb.Bin417</strain>
    </source>
</reference>
<dbReference type="GO" id="GO:0003700">
    <property type="term" value="F:DNA-binding transcription factor activity"/>
    <property type="evidence" value="ECO:0007669"/>
    <property type="project" value="TreeGrafter"/>
</dbReference>
<dbReference type="PROSITE" id="PS51197">
    <property type="entry name" value="HTH_RRF2_2"/>
    <property type="match status" value="1"/>
</dbReference>
<dbReference type="GO" id="GO:0005829">
    <property type="term" value="C:cytosol"/>
    <property type="evidence" value="ECO:0007669"/>
    <property type="project" value="TreeGrafter"/>
</dbReference>
<proteinExistence type="predicted"/>
<protein>
    <submittedName>
        <fullName evidence="2">HTH-type transcriptional repressor NsrR</fullName>
    </submittedName>
</protein>
<dbReference type="SUPFAM" id="SSF46785">
    <property type="entry name" value="Winged helix' DNA-binding domain"/>
    <property type="match status" value="1"/>
</dbReference>
<dbReference type="InterPro" id="IPR036390">
    <property type="entry name" value="WH_DNA-bd_sf"/>
</dbReference>
<dbReference type="Pfam" id="PF02082">
    <property type="entry name" value="Rrf2"/>
    <property type="match status" value="1"/>
</dbReference>
<gene>
    <name evidence="2" type="primary">nsrR</name>
    <name evidence="2" type="ORF">BWY73_00468</name>
</gene>
<dbReference type="PANTHER" id="PTHR33221">
    <property type="entry name" value="WINGED HELIX-TURN-HELIX TRANSCRIPTIONAL REGULATOR, RRF2 FAMILY"/>
    <property type="match status" value="1"/>
</dbReference>
<dbReference type="PANTHER" id="PTHR33221:SF15">
    <property type="entry name" value="HTH-TYPE TRANSCRIPTIONAL REGULATOR YWGB-RELATED"/>
    <property type="match status" value="1"/>
</dbReference>
<dbReference type="EMBL" id="MWAK01000042">
    <property type="protein sequence ID" value="OPZ93146.1"/>
    <property type="molecule type" value="Genomic_DNA"/>
</dbReference>
<organism evidence="2">
    <name type="scientific">candidate division TA06 bacterium ADurb.Bin417</name>
    <dbReference type="NCBI Taxonomy" id="1852828"/>
    <lineage>
        <taxon>Bacteria</taxon>
        <taxon>Bacteria division TA06</taxon>
    </lineage>
</organism>
<feature type="region of interest" description="Disordered" evidence="1">
    <location>
        <begin position="135"/>
        <end position="164"/>
    </location>
</feature>
<dbReference type="PROSITE" id="PS01332">
    <property type="entry name" value="HTH_RRF2_1"/>
    <property type="match status" value="1"/>
</dbReference>
<dbReference type="Gene3D" id="1.10.10.10">
    <property type="entry name" value="Winged helix-like DNA-binding domain superfamily/Winged helix DNA-binding domain"/>
    <property type="match status" value="1"/>
</dbReference>
<dbReference type="AlphaFoldDB" id="A0A1V5MIX9"/>
<name>A0A1V5MIX9_UNCT6</name>
<dbReference type="InterPro" id="IPR036388">
    <property type="entry name" value="WH-like_DNA-bd_sf"/>
</dbReference>
<evidence type="ECO:0000256" key="1">
    <source>
        <dbReference type="SAM" id="MobiDB-lite"/>
    </source>
</evidence>
<sequence>MKLLTKNSDYAVRALLILARAGDGYLSSRELAGREKIPLAYIRQVLHGLVDLGLVEAREGARGGVRLRRDPDQIPLELLIRHFQGGLTFSECLFRKKFCRNRSGCVLRRRLLELEEEVVERLKGVTIGTLLDDLDRKEGKPGRPVTGKTGKGGQDGRKHVLPAV</sequence>
<dbReference type="InterPro" id="IPR030489">
    <property type="entry name" value="TR_Rrf2-type_CS"/>
</dbReference>
<evidence type="ECO:0000313" key="2">
    <source>
        <dbReference type="EMBL" id="OPZ93146.1"/>
    </source>
</evidence>
<dbReference type="NCBIfam" id="TIGR00738">
    <property type="entry name" value="rrf2_super"/>
    <property type="match status" value="1"/>
</dbReference>
<accession>A0A1V5MIX9</accession>
<dbReference type="InterPro" id="IPR000944">
    <property type="entry name" value="Tscrpt_reg_Rrf2"/>
</dbReference>